<dbReference type="Proteomes" id="UP001281761">
    <property type="component" value="Unassembled WGS sequence"/>
</dbReference>
<accession>A0ABQ9WUT2</accession>
<evidence type="ECO:0000313" key="2">
    <source>
        <dbReference type="EMBL" id="KAK2942492.1"/>
    </source>
</evidence>
<evidence type="ECO:0000256" key="1">
    <source>
        <dbReference type="SAM" id="MobiDB-lite"/>
    </source>
</evidence>
<reference evidence="2 3" key="1">
    <citation type="journal article" date="2022" name="bioRxiv">
        <title>Genomics of Preaxostyla Flagellates Illuminates Evolutionary Transitions and the Path Towards Mitochondrial Loss.</title>
        <authorList>
            <person name="Novak L.V.F."/>
            <person name="Treitli S.C."/>
            <person name="Pyrih J."/>
            <person name="Halakuc P."/>
            <person name="Pipaliya S.V."/>
            <person name="Vacek V."/>
            <person name="Brzon O."/>
            <person name="Soukal P."/>
            <person name="Eme L."/>
            <person name="Dacks J.B."/>
            <person name="Karnkowska A."/>
            <person name="Elias M."/>
            <person name="Hampl V."/>
        </authorList>
    </citation>
    <scope>NUCLEOTIDE SEQUENCE [LARGE SCALE GENOMIC DNA]</scope>
    <source>
        <strain evidence="2">NAU3</strain>
        <tissue evidence="2">Gut</tissue>
    </source>
</reference>
<feature type="region of interest" description="Disordered" evidence="1">
    <location>
        <begin position="166"/>
        <end position="216"/>
    </location>
</feature>
<sequence length="507" mass="58134">MPMPESDVRPPNIVLHTLAQLAVSQNLDIFFIIMRTVNSIGLQFPDVKDFLRTLHVSISPNDKGETSAPFLLQASRLMKKHMTFLWDLNDGTPDRTDGDTDTSEEAETALIVALEVSTQLLTLHRIIGTEQNYHPEFILKCRLVPRATEAIIVALALIDTFDLKRHPDPDDEDIDEEEEEEEDENDSNDDFTLVQTEDTDEEEEVDEEEALPHDHHDHATIFEDLAKETFTMLFTGWLVLADLLSVSNEDVLAAVQKQFADNQTILALLLPSLAVPCSAVHVYLFDFVTRFMSEVEAKKSDFMQEDFFVPILRIIESHSSPVIAYPMTHISFILFLKSILRPPNSFSDAQKKHYYQICRTKVFVPARSYIIFAFSNEHLLRRCFTSTSYVDDTLRKLHKRLFELEDSTDMFDNEFVVLQTKWEIEWMGELKGEETVGSRMSTILTRKQRWEEHQRERAHIRSQNLIDHGWEDALESREMGHDELTNQAILDNAPGIGVASGQNVPIG</sequence>
<keyword evidence="3" id="KW-1185">Reference proteome</keyword>
<name>A0ABQ9WUT2_9EUKA</name>
<gene>
    <name evidence="2" type="ORF">BLNAU_22603</name>
</gene>
<feature type="compositionally biased region" description="Acidic residues" evidence="1">
    <location>
        <begin position="169"/>
        <end position="189"/>
    </location>
</feature>
<proteinExistence type="predicted"/>
<comment type="caution">
    <text evidence="2">The sequence shown here is derived from an EMBL/GenBank/DDBJ whole genome shotgun (WGS) entry which is preliminary data.</text>
</comment>
<feature type="compositionally biased region" description="Acidic residues" evidence="1">
    <location>
        <begin position="197"/>
        <end position="209"/>
    </location>
</feature>
<protein>
    <submittedName>
        <fullName evidence="2">Uncharacterized protein</fullName>
    </submittedName>
</protein>
<evidence type="ECO:0000313" key="3">
    <source>
        <dbReference type="Proteomes" id="UP001281761"/>
    </source>
</evidence>
<dbReference type="EMBL" id="JARBJD010000405">
    <property type="protein sequence ID" value="KAK2942492.1"/>
    <property type="molecule type" value="Genomic_DNA"/>
</dbReference>
<organism evidence="2 3">
    <name type="scientific">Blattamonas nauphoetae</name>
    <dbReference type="NCBI Taxonomy" id="2049346"/>
    <lineage>
        <taxon>Eukaryota</taxon>
        <taxon>Metamonada</taxon>
        <taxon>Preaxostyla</taxon>
        <taxon>Oxymonadida</taxon>
        <taxon>Blattamonas</taxon>
    </lineage>
</organism>